<evidence type="ECO:0000313" key="2">
    <source>
        <dbReference type="EMBL" id="MCK8783827.1"/>
    </source>
</evidence>
<reference evidence="2" key="1">
    <citation type="submission" date="2022-04" db="EMBL/GenBank/DDBJ databases">
        <title>Roseomonas acroporae sp. nov., isolated from coral Acropora digitifera.</title>
        <authorList>
            <person name="Sun H."/>
        </authorList>
    </citation>
    <scope>NUCLEOTIDE SEQUENCE</scope>
    <source>
        <strain evidence="2">NAR14</strain>
    </source>
</reference>
<gene>
    <name evidence="2" type="ORF">M0638_05455</name>
</gene>
<proteinExistence type="predicted"/>
<name>A0A9X1Y831_9PROT</name>
<dbReference type="Proteomes" id="UP001139516">
    <property type="component" value="Unassembled WGS sequence"/>
</dbReference>
<keyword evidence="3" id="KW-1185">Reference proteome</keyword>
<dbReference type="RefSeq" id="WP_248665951.1">
    <property type="nucleotide sequence ID" value="NZ_JALPRX010000019.1"/>
</dbReference>
<evidence type="ECO:0000256" key="1">
    <source>
        <dbReference type="SAM" id="Phobius"/>
    </source>
</evidence>
<comment type="caution">
    <text evidence="2">The sequence shown here is derived from an EMBL/GenBank/DDBJ whole genome shotgun (WGS) entry which is preliminary data.</text>
</comment>
<dbReference type="EMBL" id="JALPRX010000019">
    <property type="protein sequence ID" value="MCK8783827.1"/>
    <property type="molecule type" value="Genomic_DNA"/>
</dbReference>
<evidence type="ECO:0000313" key="3">
    <source>
        <dbReference type="Proteomes" id="UP001139516"/>
    </source>
</evidence>
<feature type="transmembrane region" description="Helical" evidence="1">
    <location>
        <begin position="6"/>
        <end position="28"/>
    </location>
</feature>
<organism evidence="2 3">
    <name type="scientific">Roseomonas acroporae</name>
    <dbReference type="NCBI Taxonomy" id="2937791"/>
    <lineage>
        <taxon>Bacteria</taxon>
        <taxon>Pseudomonadati</taxon>
        <taxon>Pseudomonadota</taxon>
        <taxon>Alphaproteobacteria</taxon>
        <taxon>Acetobacterales</taxon>
        <taxon>Roseomonadaceae</taxon>
        <taxon>Roseomonas</taxon>
    </lineage>
</organism>
<keyword evidence="1" id="KW-0812">Transmembrane</keyword>
<dbReference type="AlphaFoldDB" id="A0A9X1Y831"/>
<keyword evidence="1" id="KW-1133">Transmembrane helix</keyword>
<sequence>MASTLFLDPSVLIAVLGAAGIAAIGLAAGRQPTPRRVPVRVRRHPR</sequence>
<keyword evidence="1" id="KW-0472">Membrane</keyword>
<protein>
    <submittedName>
        <fullName evidence="2">Uncharacterized protein</fullName>
    </submittedName>
</protein>
<accession>A0A9X1Y831</accession>